<evidence type="ECO:0000313" key="2">
    <source>
        <dbReference type="Proteomes" id="UP001280121"/>
    </source>
</evidence>
<evidence type="ECO:0000313" key="1">
    <source>
        <dbReference type="EMBL" id="KAK2649578.1"/>
    </source>
</evidence>
<sequence>MWLKHDKFGDFVKHVWEPNGSSLLNKIQSLSNNLKEWNQTTFGCIFQRKRRILVRLQGIQKSLGERFNSGLIKLEATLRKEYNNIIEQEEVFWLQKSRNIWLKQGDRNTKFFHLSTMVRKRHNKLEGLKGEDGIWKSDKTSMKDIVISYFQKLFSIQTTLESYDSLPHLFSGLEEAVRNNLI</sequence>
<accession>A0AAD9X0N7</accession>
<name>A0AAD9X0N7_9ROSI</name>
<protein>
    <submittedName>
        <fullName evidence="1">Uncharacterized protein</fullName>
    </submittedName>
</protein>
<organism evidence="1 2">
    <name type="scientific">Dipteronia dyeriana</name>
    <dbReference type="NCBI Taxonomy" id="168575"/>
    <lineage>
        <taxon>Eukaryota</taxon>
        <taxon>Viridiplantae</taxon>
        <taxon>Streptophyta</taxon>
        <taxon>Embryophyta</taxon>
        <taxon>Tracheophyta</taxon>
        <taxon>Spermatophyta</taxon>
        <taxon>Magnoliopsida</taxon>
        <taxon>eudicotyledons</taxon>
        <taxon>Gunneridae</taxon>
        <taxon>Pentapetalae</taxon>
        <taxon>rosids</taxon>
        <taxon>malvids</taxon>
        <taxon>Sapindales</taxon>
        <taxon>Sapindaceae</taxon>
        <taxon>Hippocastanoideae</taxon>
        <taxon>Acereae</taxon>
        <taxon>Dipteronia</taxon>
    </lineage>
</organism>
<comment type="caution">
    <text evidence="1">The sequence shown here is derived from an EMBL/GenBank/DDBJ whole genome shotgun (WGS) entry which is preliminary data.</text>
</comment>
<dbReference type="EMBL" id="JANJYI010000005">
    <property type="protein sequence ID" value="KAK2649578.1"/>
    <property type="molecule type" value="Genomic_DNA"/>
</dbReference>
<gene>
    <name evidence="1" type="ORF">Ddye_017067</name>
</gene>
<dbReference type="AlphaFoldDB" id="A0AAD9X0N7"/>
<dbReference type="Proteomes" id="UP001280121">
    <property type="component" value="Unassembled WGS sequence"/>
</dbReference>
<proteinExistence type="predicted"/>
<reference evidence="1" key="1">
    <citation type="journal article" date="2023" name="Plant J.">
        <title>Genome sequences and population genomics provide insights into the demographic history, inbreeding, and mutation load of two 'living fossil' tree species of Dipteronia.</title>
        <authorList>
            <person name="Feng Y."/>
            <person name="Comes H.P."/>
            <person name="Chen J."/>
            <person name="Zhu S."/>
            <person name="Lu R."/>
            <person name="Zhang X."/>
            <person name="Li P."/>
            <person name="Qiu J."/>
            <person name="Olsen K.M."/>
            <person name="Qiu Y."/>
        </authorList>
    </citation>
    <scope>NUCLEOTIDE SEQUENCE</scope>
    <source>
        <strain evidence="1">KIB01</strain>
    </source>
</reference>
<keyword evidence="2" id="KW-1185">Reference proteome</keyword>